<feature type="compositionally biased region" description="Low complexity" evidence="1">
    <location>
        <begin position="121"/>
        <end position="135"/>
    </location>
</feature>
<evidence type="ECO:0000256" key="1">
    <source>
        <dbReference type="SAM" id="MobiDB-lite"/>
    </source>
</evidence>
<organism evidence="2 3">
    <name type="scientific">Tritrichomonas musculus</name>
    <dbReference type="NCBI Taxonomy" id="1915356"/>
    <lineage>
        <taxon>Eukaryota</taxon>
        <taxon>Metamonada</taxon>
        <taxon>Parabasalia</taxon>
        <taxon>Tritrichomonadida</taxon>
        <taxon>Tritrichomonadidae</taxon>
        <taxon>Tritrichomonas</taxon>
    </lineage>
</organism>
<feature type="region of interest" description="Disordered" evidence="1">
    <location>
        <begin position="43"/>
        <end position="70"/>
    </location>
</feature>
<accession>A0ABR2JC32</accession>
<feature type="compositionally biased region" description="Polar residues" evidence="1">
    <location>
        <begin position="297"/>
        <end position="313"/>
    </location>
</feature>
<reference evidence="2 3" key="1">
    <citation type="submission" date="2024-04" db="EMBL/GenBank/DDBJ databases">
        <title>Tritrichomonas musculus Genome.</title>
        <authorList>
            <person name="Alves-Ferreira E."/>
            <person name="Grigg M."/>
            <person name="Lorenzi H."/>
            <person name="Galac M."/>
        </authorList>
    </citation>
    <scope>NUCLEOTIDE SEQUENCE [LARGE SCALE GENOMIC DNA]</scope>
    <source>
        <strain evidence="2 3">EAF2021</strain>
    </source>
</reference>
<dbReference type="Proteomes" id="UP001470230">
    <property type="component" value="Unassembled WGS sequence"/>
</dbReference>
<feature type="compositionally biased region" description="Basic and acidic residues" evidence="1">
    <location>
        <begin position="138"/>
        <end position="152"/>
    </location>
</feature>
<gene>
    <name evidence="2" type="ORF">M9Y10_005555</name>
</gene>
<feature type="compositionally biased region" description="Low complexity" evidence="1">
    <location>
        <begin position="385"/>
        <end position="458"/>
    </location>
</feature>
<proteinExistence type="predicted"/>
<feature type="region of interest" description="Disordered" evidence="1">
    <location>
        <begin position="483"/>
        <end position="507"/>
    </location>
</feature>
<feature type="compositionally biased region" description="Polar residues" evidence="1">
    <location>
        <begin position="43"/>
        <end position="64"/>
    </location>
</feature>
<evidence type="ECO:0000313" key="3">
    <source>
        <dbReference type="Proteomes" id="UP001470230"/>
    </source>
</evidence>
<feature type="compositionally biased region" description="Low complexity" evidence="1">
    <location>
        <begin position="249"/>
        <end position="259"/>
    </location>
</feature>
<dbReference type="EMBL" id="JAPFFF010000012">
    <property type="protein sequence ID" value="KAK8875390.1"/>
    <property type="molecule type" value="Genomic_DNA"/>
</dbReference>
<comment type="caution">
    <text evidence="2">The sequence shown here is derived from an EMBL/GenBank/DDBJ whole genome shotgun (WGS) entry which is preliminary data.</text>
</comment>
<keyword evidence="3" id="KW-1185">Reference proteome</keyword>
<protein>
    <submittedName>
        <fullName evidence="2">Uncharacterized protein</fullName>
    </submittedName>
</protein>
<evidence type="ECO:0000313" key="2">
    <source>
        <dbReference type="EMBL" id="KAK8875390.1"/>
    </source>
</evidence>
<feature type="region of interest" description="Disordered" evidence="1">
    <location>
        <begin position="200"/>
        <end position="233"/>
    </location>
</feature>
<feature type="region of interest" description="Disordered" evidence="1">
    <location>
        <begin position="371"/>
        <end position="462"/>
    </location>
</feature>
<sequence>MDDSKSNHEKYLEQIALFDPLSNPSDFENIGLGDNVKNLSPNSDLKFLSDNSPEQSNKLSNESPYLSPVASKETKLLSGDSEKLKAISNNNNTFYNFDTHYHESPTRVPLSTLTLPDRNQLSSSHSFLSENHSLSPIDSKKFKQKNSKDQSPHHSFNSYRFNNSTNISCSSGSIKNDNFGSNRIMTSKGKKFDGKRYINRAEYKSSGGPSTDCPPSLRRRSFQTMKPKYNSVTREFDSGRFHITLSSHSEVSQSENSSCEENEKEKEKKKENQQKVNKDKNSANDTKKNRKVKRFNISYSKNTNSESNTNLQSDDQDNIHLKHACSDRTVIPNHNDVNNENNIENNLKNKIIDINSDDDDDLFYKMQQSSMPVLHRHKKKGGNSGNNNKSSKNSNSINNNPNQIPNNNEINNIDLNTNKNHINIDNDITSNSNHNSSIKSQNQIQNPSFNNNNILSPPKSTPFTPPILNIDISSTLTANSLSGKLSDQDNIESKDKPNESDDLISIF</sequence>
<name>A0ABR2JC32_9EUKA</name>
<feature type="region of interest" description="Disordered" evidence="1">
    <location>
        <begin position="121"/>
        <end position="159"/>
    </location>
</feature>
<feature type="region of interest" description="Disordered" evidence="1">
    <location>
        <begin position="247"/>
        <end position="314"/>
    </location>
</feature>
<feature type="compositionally biased region" description="Basic and acidic residues" evidence="1">
    <location>
        <begin position="261"/>
        <end position="287"/>
    </location>
</feature>